<organism evidence="2 3">
    <name type="scientific">Adineta steineri</name>
    <dbReference type="NCBI Taxonomy" id="433720"/>
    <lineage>
        <taxon>Eukaryota</taxon>
        <taxon>Metazoa</taxon>
        <taxon>Spiralia</taxon>
        <taxon>Gnathifera</taxon>
        <taxon>Rotifera</taxon>
        <taxon>Eurotatoria</taxon>
        <taxon>Bdelloidea</taxon>
        <taxon>Adinetida</taxon>
        <taxon>Adinetidae</taxon>
        <taxon>Adineta</taxon>
    </lineage>
</organism>
<keyword evidence="3" id="KW-1185">Reference proteome</keyword>
<accession>A0A816DGD3</accession>
<proteinExistence type="predicted"/>
<protein>
    <submittedName>
        <fullName evidence="2">Uncharacterized protein</fullName>
    </submittedName>
</protein>
<dbReference type="OrthoDB" id="5593455at2759"/>
<evidence type="ECO:0000313" key="1">
    <source>
        <dbReference type="EMBL" id="CAF1470580.1"/>
    </source>
</evidence>
<reference evidence="2" key="1">
    <citation type="submission" date="2021-02" db="EMBL/GenBank/DDBJ databases">
        <authorList>
            <person name="Nowell W R."/>
        </authorList>
    </citation>
    <scope>NUCLEOTIDE SEQUENCE</scope>
</reference>
<dbReference type="EMBL" id="CAJNOI010002338">
    <property type="protein sequence ID" value="CAF1470580.1"/>
    <property type="molecule type" value="Genomic_DNA"/>
</dbReference>
<gene>
    <name evidence="1" type="ORF">BJG266_LOCUS41502</name>
    <name evidence="2" type="ORF">QVE165_LOCUS58363</name>
</gene>
<dbReference type="EMBL" id="CAJNOM010002653">
    <property type="protein sequence ID" value="CAF1635632.1"/>
    <property type="molecule type" value="Genomic_DNA"/>
</dbReference>
<dbReference type="AlphaFoldDB" id="A0A816DGD3"/>
<sequence length="102" mass="11265">MLNISIGVSSQWTLPSDAISVNIIYHFYSSALPELIQLVNGTVSAIVITSVSSGIDQKPLTISSIVHVRLLAESVPFSSINFKFACRSYRVSSLFKNTNYYF</sequence>
<evidence type="ECO:0000313" key="3">
    <source>
        <dbReference type="Proteomes" id="UP000663832"/>
    </source>
</evidence>
<dbReference type="Proteomes" id="UP000663832">
    <property type="component" value="Unassembled WGS sequence"/>
</dbReference>
<dbReference type="Proteomes" id="UP000663877">
    <property type="component" value="Unassembled WGS sequence"/>
</dbReference>
<evidence type="ECO:0000313" key="2">
    <source>
        <dbReference type="EMBL" id="CAF1635632.1"/>
    </source>
</evidence>
<name>A0A816DGD3_9BILA</name>
<comment type="caution">
    <text evidence="2">The sequence shown here is derived from an EMBL/GenBank/DDBJ whole genome shotgun (WGS) entry which is preliminary data.</text>
</comment>